<dbReference type="PROSITE" id="PS50041">
    <property type="entry name" value="C_TYPE_LECTIN_2"/>
    <property type="match status" value="4"/>
</dbReference>
<proteinExistence type="predicted"/>
<dbReference type="Proteomes" id="UP001460270">
    <property type="component" value="Unassembled WGS sequence"/>
</dbReference>
<feature type="domain" description="C-type lectin" evidence="4">
    <location>
        <begin position="156"/>
        <end position="225"/>
    </location>
</feature>
<evidence type="ECO:0000256" key="1">
    <source>
        <dbReference type="ARBA" id="ARBA00023157"/>
    </source>
</evidence>
<evidence type="ECO:0000256" key="3">
    <source>
        <dbReference type="SAM" id="SignalP"/>
    </source>
</evidence>
<reference evidence="6" key="1">
    <citation type="submission" date="2024-04" db="EMBL/GenBank/DDBJ databases">
        <title>Salinicola lusitanus LLJ914,a marine bacterium isolated from the Okinawa Trough.</title>
        <authorList>
            <person name="Li J."/>
        </authorList>
    </citation>
    <scope>NUCLEOTIDE SEQUENCE [LARGE SCALE GENOMIC DNA]</scope>
</reference>
<feature type="chain" id="PRO_5043923140" description="C-type lectin domain-containing protein" evidence="3">
    <location>
        <begin position="18"/>
        <end position="651"/>
    </location>
</feature>
<feature type="domain" description="C-type lectin" evidence="4">
    <location>
        <begin position="497"/>
        <end position="594"/>
    </location>
</feature>
<evidence type="ECO:0000256" key="2">
    <source>
        <dbReference type="SAM" id="MobiDB-lite"/>
    </source>
</evidence>
<keyword evidence="3" id="KW-0732">Signal</keyword>
<evidence type="ECO:0000313" key="5">
    <source>
        <dbReference type="EMBL" id="KAK7884384.1"/>
    </source>
</evidence>
<dbReference type="PANTHER" id="PTHR45784">
    <property type="entry name" value="C-TYPE LECTIN DOMAIN FAMILY 20 MEMBER A-RELATED"/>
    <property type="match status" value="1"/>
</dbReference>
<dbReference type="SMART" id="SM00034">
    <property type="entry name" value="CLECT"/>
    <property type="match status" value="4"/>
</dbReference>
<comment type="caution">
    <text evidence="5">The sequence shown here is derived from an EMBL/GenBank/DDBJ whole genome shotgun (WGS) entry which is preliminary data.</text>
</comment>
<dbReference type="Pfam" id="PF00059">
    <property type="entry name" value="Lectin_C"/>
    <property type="match status" value="4"/>
</dbReference>
<sequence>MELHVLLIVASSALAAASSSRQFHFVYELKTQEEARSYCRQHYTDLATVESLEDVLTLNNMVDMSRLINPDGFYYRAWIGLYDDVNSWSWSLSDPDYYSEGQENYRNWLGGEPGNQAINECCGIMDKSGFWGDVRCTTLFPAVCVDLTGPAETLVLTTSALTWEEAQQYCRQHHTDLASVRGAAQNAQLQALVGSNPWVWIGLRRQPWKWLNGNNLTFSFWKDEQYLKAAGPELLKVDWAEDDNGKVLNKIISPTNKKPEETCTELTRSAPPPHHHSTCLSNRLGLGHKKATPTPRPRPVALAAASSSRQFHFVYELKTQEEARSYCRQHYTDLATVESLEDALTLNNMVDMSRLQNPDGYPNRWSHPGNSQMSQQSVLAFTLAQLPLVFILSPQRFHQYKLAAELKDEKRTWIGLYDDVNSWSWSLSDPAYYSEVQESYWNWASSEPGNQGANQFCVRMESNGLWKDDHCTNHYTAICVDLTGPSESLVHTTATFTWEEAQQYCRMHHTDLASVRDAAQNAQLQALISSGPVWIGLKRQPWRWLDGTNLTFSYWKTGEPANNQKYEYCVMANFYAAGKWEDWLCDRKRPFICYNPHVKHRIRLQMKTSAANAEEQVLDKLKQVLEKSNANATINLSWAKDGNGNAFNKVN</sequence>
<dbReference type="EMBL" id="JBBPFD010000020">
    <property type="protein sequence ID" value="KAK7884384.1"/>
    <property type="molecule type" value="Genomic_DNA"/>
</dbReference>
<dbReference type="InterPro" id="IPR018378">
    <property type="entry name" value="C-type_lectin_CS"/>
</dbReference>
<dbReference type="PROSITE" id="PS00615">
    <property type="entry name" value="C_TYPE_LECTIN_1"/>
    <property type="match status" value="2"/>
</dbReference>
<dbReference type="InterPro" id="IPR016186">
    <property type="entry name" value="C-type_lectin-like/link_sf"/>
</dbReference>
<dbReference type="PANTHER" id="PTHR45784:SF3">
    <property type="entry name" value="C-TYPE LECTIN DOMAIN FAMILY 4 MEMBER K-LIKE-RELATED"/>
    <property type="match status" value="1"/>
</dbReference>
<organism evidence="5 6">
    <name type="scientific">Mugilogobius chulae</name>
    <name type="common">yellowstripe goby</name>
    <dbReference type="NCBI Taxonomy" id="88201"/>
    <lineage>
        <taxon>Eukaryota</taxon>
        <taxon>Metazoa</taxon>
        <taxon>Chordata</taxon>
        <taxon>Craniata</taxon>
        <taxon>Vertebrata</taxon>
        <taxon>Euteleostomi</taxon>
        <taxon>Actinopterygii</taxon>
        <taxon>Neopterygii</taxon>
        <taxon>Teleostei</taxon>
        <taxon>Neoteleostei</taxon>
        <taxon>Acanthomorphata</taxon>
        <taxon>Gobiaria</taxon>
        <taxon>Gobiiformes</taxon>
        <taxon>Gobioidei</taxon>
        <taxon>Gobiidae</taxon>
        <taxon>Gobionellinae</taxon>
        <taxon>Mugilogobius</taxon>
    </lineage>
</organism>
<keyword evidence="6" id="KW-1185">Reference proteome</keyword>
<dbReference type="Gene3D" id="3.10.100.10">
    <property type="entry name" value="Mannose-Binding Protein A, subunit A"/>
    <property type="match status" value="4"/>
</dbReference>
<keyword evidence="1" id="KW-1015">Disulfide bond</keyword>
<feature type="domain" description="C-type lectin" evidence="4">
    <location>
        <begin position="18"/>
        <end position="145"/>
    </location>
</feature>
<dbReference type="InterPro" id="IPR016187">
    <property type="entry name" value="CTDL_fold"/>
</dbReference>
<protein>
    <recommendedName>
        <fullName evidence="4">C-type lectin domain-containing protein</fullName>
    </recommendedName>
</protein>
<gene>
    <name evidence="5" type="ORF">WMY93_027507</name>
</gene>
<feature type="domain" description="C-type lectin" evidence="4">
    <location>
        <begin position="388"/>
        <end position="480"/>
    </location>
</feature>
<accession>A0AAW0MZW8</accession>
<name>A0AAW0MZW8_9GOBI</name>
<dbReference type="InterPro" id="IPR001304">
    <property type="entry name" value="C-type_lectin-like"/>
</dbReference>
<feature type="region of interest" description="Disordered" evidence="2">
    <location>
        <begin position="259"/>
        <end position="278"/>
    </location>
</feature>
<dbReference type="SUPFAM" id="SSF56436">
    <property type="entry name" value="C-type lectin-like"/>
    <property type="match status" value="4"/>
</dbReference>
<feature type="signal peptide" evidence="3">
    <location>
        <begin position="1"/>
        <end position="17"/>
    </location>
</feature>
<evidence type="ECO:0000259" key="4">
    <source>
        <dbReference type="PROSITE" id="PS50041"/>
    </source>
</evidence>
<evidence type="ECO:0000313" key="6">
    <source>
        <dbReference type="Proteomes" id="UP001460270"/>
    </source>
</evidence>
<dbReference type="AlphaFoldDB" id="A0AAW0MZW8"/>